<sequence>MAVTYLAVLLSLLATAFSAVCPEPFEAVGDQCYYFSTSELEWQEARDFCKTLSAENTSDLAVFDLACEDYRRIFLHVANQGYLYFWIGGSDLGHEGYWTWIDGRPIDLTASYWDAAEPEASMDYNCLVMSPQTEYISRWRLRDNGCNSVRYFVCQLGINAN</sequence>
<dbReference type="AlphaFoldDB" id="A0AAN8XMZ7"/>
<dbReference type="PROSITE" id="PS50041">
    <property type="entry name" value="C_TYPE_LECTIN_2"/>
    <property type="match status" value="1"/>
</dbReference>
<organism evidence="3 4">
    <name type="scientific">Halocaridina rubra</name>
    <name type="common">Hawaiian red shrimp</name>
    <dbReference type="NCBI Taxonomy" id="373956"/>
    <lineage>
        <taxon>Eukaryota</taxon>
        <taxon>Metazoa</taxon>
        <taxon>Ecdysozoa</taxon>
        <taxon>Arthropoda</taxon>
        <taxon>Crustacea</taxon>
        <taxon>Multicrustacea</taxon>
        <taxon>Malacostraca</taxon>
        <taxon>Eumalacostraca</taxon>
        <taxon>Eucarida</taxon>
        <taxon>Decapoda</taxon>
        <taxon>Pleocyemata</taxon>
        <taxon>Caridea</taxon>
        <taxon>Atyoidea</taxon>
        <taxon>Atyidae</taxon>
        <taxon>Halocaridina</taxon>
    </lineage>
</organism>
<name>A0AAN8XMZ7_HALRR</name>
<proteinExistence type="predicted"/>
<dbReference type="Proteomes" id="UP001381693">
    <property type="component" value="Unassembled WGS sequence"/>
</dbReference>
<dbReference type="InterPro" id="IPR016187">
    <property type="entry name" value="CTDL_fold"/>
</dbReference>
<dbReference type="Pfam" id="PF00059">
    <property type="entry name" value="Lectin_C"/>
    <property type="match status" value="1"/>
</dbReference>
<gene>
    <name evidence="3" type="ORF">SK128_026760</name>
</gene>
<comment type="caution">
    <text evidence="3">The sequence shown here is derived from an EMBL/GenBank/DDBJ whole genome shotgun (WGS) entry which is preliminary data.</text>
</comment>
<dbReference type="InterPro" id="IPR016186">
    <property type="entry name" value="C-type_lectin-like/link_sf"/>
</dbReference>
<dbReference type="InterPro" id="IPR050111">
    <property type="entry name" value="C-type_lectin/snaclec_domain"/>
</dbReference>
<evidence type="ECO:0000313" key="3">
    <source>
        <dbReference type="EMBL" id="KAK7082454.1"/>
    </source>
</evidence>
<dbReference type="Gene3D" id="3.10.100.10">
    <property type="entry name" value="Mannose-Binding Protein A, subunit A"/>
    <property type="match status" value="1"/>
</dbReference>
<dbReference type="InterPro" id="IPR001304">
    <property type="entry name" value="C-type_lectin-like"/>
</dbReference>
<evidence type="ECO:0000313" key="4">
    <source>
        <dbReference type="Proteomes" id="UP001381693"/>
    </source>
</evidence>
<accession>A0AAN8XMZ7</accession>
<protein>
    <recommendedName>
        <fullName evidence="2">C-type lectin domain-containing protein</fullName>
    </recommendedName>
</protein>
<feature type="signal peptide" evidence="1">
    <location>
        <begin position="1"/>
        <end position="18"/>
    </location>
</feature>
<feature type="chain" id="PRO_5043001181" description="C-type lectin domain-containing protein" evidence="1">
    <location>
        <begin position="19"/>
        <end position="161"/>
    </location>
</feature>
<dbReference type="CDD" id="cd00037">
    <property type="entry name" value="CLECT"/>
    <property type="match status" value="1"/>
</dbReference>
<feature type="domain" description="C-type lectin" evidence="2">
    <location>
        <begin position="28"/>
        <end position="155"/>
    </location>
</feature>
<reference evidence="3 4" key="1">
    <citation type="submission" date="2023-11" db="EMBL/GenBank/DDBJ databases">
        <title>Halocaridina rubra genome assembly.</title>
        <authorList>
            <person name="Smith C."/>
        </authorList>
    </citation>
    <scope>NUCLEOTIDE SEQUENCE [LARGE SCALE GENOMIC DNA]</scope>
    <source>
        <strain evidence="3">EP-1</strain>
        <tissue evidence="3">Whole</tissue>
    </source>
</reference>
<dbReference type="SMART" id="SM00034">
    <property type="entry name" value="CLECT"/>
    <property type="match status" value="1"/>
</dbReference>
<dbReference type="EMBL" id="JAXCGZ010004015">
    <property type="protein sequence ID" value="KAK7082454.1"/>
    <property type="molecule type" value="Genomic_DNA"/>
</dbReference>
<keyword evidence="4" id="KW-1185">Reference proteome</keyword>
<dbReference type="SUPFAM" id="SSF56436">
    <property type="entry name" value="C-type lectin-like"/>
    <property type="match status" value="1"/>
</dbReference>
<dbReference type="PANTHER" id="PTHR22803">
    <property type="entry name" value="MANNOSE, PHOSPHOLIPASE, LECTIN RECEPTOR RELATED"/>
    <property type="match status" value="1"/>
</dbReference>
<evidence type="ECO:0000256" key="1">
    <source>
        <dbReference type="SAM" id="SignalP"/>
    </source>
</evidence>
<keyword evidence="1" id="KW-0732">Signal</keyword>
<evidence type="ECO:0000259" key="2">
    <source>
        <dbReference type="PROSITE" id="PS50041"/>
    </source>
</evidence>